<name>A0A2W5V0P2_9CAUL</name>
<comment type="caution">
    <text evidence="1">The sequence shown here is derived from an EMBL/GenBank/DDBJ whole genome shotgun (WGS) entry which is preliminary data.</text>
</comment>
<sequence length="512" mass="53909">MSDTVILVEIDVTPAAGGAVQTLRFSDRAIRPMPPTDPDRPNTVWSPRLNDVPSIRRALVDDMASLAAGWGVGTLSLLNADQALTTHRLDTWGEIRVYRWTEGTPFAAAHQLFSGRAALPTFDRSARAANRIEASFADPRVELDAPLQVNLYAGTGGLAGGAELKDRPKPLAYGDLTTAQIPAPKVNVATGVYQLHDGAIDAVTGVFDRGDNAGLISDGNKVGAAFDAWAPAGAHYATDIGRGLVKINNNPIGATTFGLRGESGPYVDTAGPIMARLLARLGVPAGRIGASVAALPAAAPVGVFDQSGVQGRDVLGQLARSALAALLPGRDGVWQAVRLAPPKAIPNFTVLEQDVIDLAEDLAPLPAGVIRVGYDRVWSTFSGAEIAPALLGTAAAVRLEAEYRYAVLEDATAKARGPGAWRTLQIDTALRAQADAEALAASLKALFGLPADGEPRRQWSLVVEATDAVMAVPLGATVRVIYPPLGLDKRLLLLGEQPLKPRRDQTTWTLWG</sequence>
<evidence type="ECO:0000313" key="2">
    <source>
        <dbReference type="Proteomes" id="UP000249393"/>
    </source>
</evidence>
<evidence type="ECO:0000313" key="1">
    <source>
        <dbReference type="EMBL" id="PZR32297.1"/>
    </source>
</evidence>
<accession>A0A2W5V0P2</accession>
<gene>
    <name evidence="1" type="ORF">DI526_17130</name>
</gene>
<dbReference type="EMBL" id="QFQZ01000064">
    <property type="protein sequence ID" value="PZR32297.1"/>
    <property type="molecule type" value="Genomic_DNA"/>
</dbReference>
<reference evidence="1 2" key="1">
    <citation type="submission" date="2017-08" db="EMBL/GenBank/DDBJ databases">
        <title>Infants hospitalized years apart are colonized by the same room-sourced microbial strains.</title>
        <authorList>
            <person name="Brooks B."/>
            <person name="Olm M.R."/>
            <person name="Firek B.A."/>
            <person name="Baker R."/>
            <person name="Thomas B.C."/>
            <person name="Morowitz M.J."/>
            <person name="Banfield J.F."/>
        </authorList>
    </citation>
    <scope>NUCLEOTIDE SEQUENCE [LARGE SCALE GENOMIC DNA]</scope>
    <source>
        <strain evidence="1">S2_003_000_R2_4</strain>
    </source>
</reference>
<protein>
    <recommendedName>
        <fullName evidence="3">Tip attachment protein J domain-containing protein</fullName>
    </recommendedName>
</protein>
<dbReference type="Proteomes" id="UP000249393">
    <property type="component" value="Unassembled WGS sequence"/>
</dbReference>
<organism evidence="1 2">
    <name type="scientific">Caulobacter segnis</name>
    <dbReference type="NCBI Taxonomy" id="88688"/>
    <lineage>
        <taxon>Bacteria</taxon>
        <taxon>Pseudomonadati</taxon>
        <taxon>Pseudomonadota</taxon>
        <taxon>Alphaproteobacteria</taxon>
        <taxon>Caulobacterales</taxon>
        <taxon>Caulobacteraceae</taxon>
        <taxon>Caulobacter</taxon>
    </lineage>
</organism>
<dbReference type="RefSeq" id="WP_304280643.1">
    <property type="nucleotide sequence ID" value="NZ_QFQZ01000064.1"/>
</dbReference>
<dbReference type="AlphaFoldDB" id="A0A2W5V0P2"/>
<proteinExistence type="predicted"/>
<evidence type="ECO:0008006" key="3">
    <source>
        <dbReference type="Google" id="ProtNLM"/>
    </source>
</evidence>